<comment type="subcellular location">
    <subcellularLocation>
        <location evidence="1">Cell membrane</location>
        <topology evidence="1">Multi-pass membrane protein</topology>
    </subcellularLocation>
</comment>
<dbReference type="RefSeq" id="WP_197991841.1">
    <property type="nucleotide sequence ID" value="NZ_JACYXC010000001.1"/>
</dbReference>
<dbReference type="InterPro" id="IPR039421">
    <property type="entry name" value="Type_1_exporter"/>
</dbReference>
<evidence type="ECO:0000259" key="9">
    <source>
        <dbReference type="PROSITE" id="PS50893"/>
    </source>
</evidence>
<evidence type="ECO:0000313" key="11">
    <source>
        <dbReference type="EMBL" id="MBH5334594.1"/>
    </source>
</evidence>
<keyword evidence="5 8" id="KW-1133">Transmembrane helix</keyword>
<feature type="domain" description="ABC transporter" evidence="9">
    <location>
        <begin position="403"/>
        <end position="635"/>
    </location>
</feature>
<organism evidence="11 12">
    <name type="scientific">Streptomyces pactum</name>
    <dbReference type="NCBI Taxonomy" id="68249"/>
    <lineage>
        <taxon>Bacteria</taxon>
        <taxon>Bacillati</taxon>
        <taxon>Actinomycetota</taxon>
        <taxon>Actinomycetes</taxon>
        <taxon>Kitasatosporales</taxon>
        <taxon>Streptomycetaceae</taxon>
        <taxon>Streptomyces</taxon>
    </lineage>
</organism>
<feature type="transmembrane region" description="Helical" evidence="8">
    <location>
        <begin position="171"/>
        <end position="191"/>
    </location>
</feature>
<evidence type="ECO:0000313" key="12">
    <source>
        <dbReference type="Proteomes" id="UP000807371"/>
    </source>
</evidence>
<evidence type="ECO:0000256" key="8">
    <source>
        <dbReference type="SAM" id="Phobius"/>
    </source>
</evidence>
<dbReference type="SMART" id="SM00382">
    <property type="entry name" value="AAA"/>
    <property type="match status" value="1"/>
</dbReference>
<dbReference type="EMBL" id="JACYXC010000001">
    <property type="protein sequence ID" value="MBH5334594.1"/>
    <property type="molecule type" value="Genomic_DNA"/>
</dbReference>
<feature type="compositionally biased region" description="Pro residues" evidence="7">
    <location>
        <begin position="362"/>
        <end position="375"/>
    </location>
</feature>
<evidence type="ECO:0000256" key="4">
    <source>
        <dbReference type="ARBA" id="ARBA00022840"/>
    </source>
</evidence>
<dbReference type="InterPro" id="IPR003593">
    <property type="entry name" value="AAA+_ATPase"/>
</dbReference>
<reference evidence="11 12" key="1">
    <citation type="submission" date="2020-09" db="EMBL/GenBank/DDBJ databases">
        <title>Biosynthesis of the nuclear factor of activated T cells inhibitor NFAT-133 and its congeners in Streptomyces pactum.</title>
        <authorList>
            <person name="Zhou W."/>
            <person name="Posri P."/>
            <person name="Abugrain M.E."/>
            <person name="Weisberg A.J."/>
            <person name="Chang J.H."/>
            <person name="Mahmud T."/>
        </authorList>
    </citation>
    <scope>NUCLEOTIDE SEQUENCE [LARGE SCALE GENOMIC DNA]</scope>
    <source>
        <strain evidence="11 12">ATCC 27456</strain>
    </source>
</reference>
<dbReference type="GO" id="GO:0005524">
    <property type="term" value="F:ATP binding"/>
    <property type="evidence" value="ECO:0007669"/>
    <property type="project" value="UniProtKB-KW"/>
</dbReference>
<feature type="transmembrane region" description="Helical" evidence="8">
    <location>
        <begin position="66"/>
        <end position="87"/>
    </location>
</feature>
<feature type="transmembrane region" description="Helical" evidence="8">
    <location>
        <begin position="31"/>
        <end position="54"/>
    </location>
</feature>
<accession>A0ABS0NHL1</accession>
<keyword evidence="4 11" id="KW-0067">ATP-binding</keyword>
<feature type="compositionally biased region" description="Pro residues" evidence="7">
    <location>
        <begin position="331"/>
        <end position="340"/>
    </location>
</feature>
<proteinExistence type="predicted"/>
<dbReference type="PROSITE" id="PS50929">
    <property type="entry name" value="ABC_TM1F"/>
    <property type="match status" value="1"/>
</dbReference>
<evidence type="ECO:0000256" key="3">
    <source>
        <dbReference type="ARBA" id="ARBA00022741"/>
    </source>
</evidence>
<dbReference type="InterPro" id="IPR027417">
    <property type="entry name" value="P-loop_NTPase"/>
</dbReference>
<dbReference type="InterPro" id="IPR036640">
    <property type="entry name" value="ABC1_TM_sf"/>
</dbReference>
<protein>
    <submittedName>
        <fullName evidence="11">ABC transporter ATP-binding protein</fullName>
    </submittedName>
</protein>
<dbReference type="CDD" id="cd03228">
    <property type="entry name" value="ABCC_MRP_Like"/>
    <property type="match status" value="1"/>
</dbReference>
<feature type="transmembrane region" description="Helical" evidence="8">
    <location>
        <begin position="144"/>
        <end position="165"/>
    </location>
</feature>
<evidence type="ECO:0000256" key="7">
    <source>
        <dbReference type="SAM" id="MobiDB-lite"/>
    </source>
</evidence>
<feature type="region of interest" description="Disordered" evidence="7">
    <location>
        <begin position="637"/>
        <end position="656"/>
    </location>
</feature>
<evidence type="ECO:0000256" key="2">
    <source>
        <dbReference type="ARBA" id="ARBA00022692"/>
    </source>
</evidence>
<dbReference type="Pfam" id="PF00005">
    <property type="entry name" value="ABC_tran"/>
    <property type="match status" value="1"/>
</dbReference>
<sequence>MDDLLDEEGPGPAGRRLRAEGARFLRRRRAVLLRLAGWSLLETAQTFLTGYALARAVDDGFLAGRVGTGLAWLGAAAVAVLAGAFGAGRVLRAVAALVEALRDGLVRRVVRGAVTDAVRAGTPDRGHAAVSRLTHQVEIARDTAAGLVLVSRSFVFVAIGALAGLATLAPVLLLIVVPPLLLGLAVFLLTLRPMARHQETWLLADEEVARELGDLATGLRDITAAGAEDQLAAGTGRRIDAEYRAARVLARWSVLRVLAVGIGGRLPVVLLLAASPWLLRSGVTAGALVGALGYLHTSLLPALQSLMHALGTGGSRFAVVLRRLTAAAPRPEAPAAPRPTAPGHSAPSHPTGSVSAASSEPAAPPGPPPSGPAAPGPSVSGPASGAFPVVPPPAVPPTTAAAVELRSVSFAYGAAAVPVLDGMDLTVPVGGHLAVLGPSGVGKSTLAALIAGTLRPHAGEIRIDGVPVVPGRDAAALAGRRVLIPQEAYVFTGSLADNLTYLRPGAVPDAELDAVVGALGLEELRERAGGLHGTVRPEELSAAERQLVACARAFLSPAPLALLDEATCHLDAAAEARVERAFARRPGGTLVVVAHRAASARRAQRILVMDGPRTVSGTHPELLERSPLYRELVCPDGPEGAQWRPGADLPDGAARR</sequence>
<keyword evidence="3" id="KW-0547">Nucleotide-binding</keyword>
<feature type="transmembrane region" description="Helical" evidence="8">
    <location>
        <begin position="254"/>
        <end position="279"/>
    </location>
</feature>
<evidence type="ECO:0000256" key="1">
    <source>
        <dbReference type="ARBA" id="ARBA00004651"/>
    </source>
</evidence>
<dbReference type="SUPFAM" id="SSF90123">
    <property type="entry name" value="ABC transporter transmembrane region"/>
    <property type="match status" value="1"/>
</dbReference>
<keyword evidence="12" id="KW-1185">Reference proteome</keyword>
<dbReference type="SUPFAM" id="SSF52540">
    <property type="entry name" value="P-loop containing nucleoside triphosphate hydrolases"/>
    <property type="match status" value="1"/>
</dbReference>
<dbReference type="Gene3D" id="3.40.50.300">
    <property type="entry name" value="P-loop containing nucleotide triphosphate hydrolases"/>
    <property type="match status" value="1"/>
</dbReference>
<feature type="domain" description="ABC transmembrane type-1" evidence="10">
    <location>
        <begin position="35"/>
        <end position="304"/>
    </location>
</feature>
<comment type="caution">
    <text evidence="11">The sequence shown here is derived from an EMBL/GenBank/DDBJ whole genome shotgun (WGS) entry which is preliminary data.</text>
</comment>
<evidence type="ECO:0000256" key="5">
    <source>
        <dbReference type="ARBA" id="ARBA00022989"/>
    </source>
</evidence>
<dbReference type="InterPro" id="IPR011527">
    <property type="entry name" value="ABC1_TM_dom"/>
</dbReference>
<feature type="compositionally biased region" description="Low complexity" evidence="7">
    <location>
        <begin position="352"/>
        <end position="361"/>
    </location>
</feature>
<dbReference type="Proteomes" id="UP000807371">
    <property type="component" value="Unassembled WGS sequence"/>
</dbReference>
<keyword evidence="6 8" id="KW-0472">Membrane</keyword>
<dbReference type="PROSITE" id="PS50893">
    <property type="entry name" value="ABC_TRANSPORTER_2"/>
    <property type="match status" value="1"/>
</dbReference>
<dbReference type="PANTHER" id="PTHR24221">
    <property type="entry name" value="ATP-BINDING CASSETTE SUB-FAMILY B"/>
    <property type="match status" value="1"/>
</dbReference>
<dbReference type="InterPro" id="IPR003439">
    <property type="entry name" value="ABC_transporter-like_ATP-bd"/>
</dbReference>
<dbReference type="PANTHER" id="PTHR24221:SF654">
    <property type="entry name" value="ATP-BINDING CASSETTE SUB-FAMILY B MEMBER 6"/>
    <property type="match status" value="1"/>
</dbReference>
<name>A0ABS0NHL1_9ACTN</name>
<feature type="region of interest" description="Disordered" evidence="7">
    <location>
        <begin position="330"/>
        <end position="381"/>
    </location>
</feature>
<dbReference type="Gene3D" id="1.20.1560.10">
    <property type="entry name" value="ABC transporter type 1, transmembrane domain"/>
    <property type="match status" value="1"/>
</dbReference>
<evidence type="ECO:0000256" key="6">
    <source>
        <dbReference type="ARBA" id="ARBA00023136"/>
    </source>
</evidence>
<evidence type="ECO:0000259" key="10">
    <source>
        <dbReference type="PROSITE" id="PS50929"/>
    </source>
</evidence>
<gene>
    <name evidence="11" type="ORF">IHE55_07175</name>
</gene>
<keyword evidence="2 8" id="KW-0812">Transmembrane</keyword>